<dbReference type="EMBL" id="CP042430">
    <property type="protein sequence ID" value="QEC47566.1"/>
    <property type="molecule type" value="Genomic_DNA"/>
</dbReference>
<dbReference type="Proteomes" id="UP000321805">
    <property type="component" value="Chromosome"/>
</dbReference>
<dbReference type="InterPro" id="IPR036188">
    <property type="entry name" value="FAD/NAD-bd_sf"/>
</dbReference>
<dbReference type="Gene3D" id="3.50.50.60">
    <property type="entry name" value="FAD/NAD(P)-binding domain"/>
    <property type="match status" value="1"/>
</dbReference>
<name>A0A5B8U3E2_9ACTN</name>
<feature type="domain" description="FAD dependent oxidoreductase" evidence="2">
    <location>
        <begin position="35"/>
        <end position="383"/>
    </location>
</feature>
<dbReference type="PANTHER" id="PTHR13847:SF289">
    <property type="entry name" value="GLYCINE OXIDASE"/>
    <property type="match status" value="1"/>
</dbReference>
<keyword evidence="4" id="KW-1185">Reference proteome</keyword>
<evidence type="ECO:0000313" key="3">
    <source>
        <dbReference type="EMBL" id="QEC47566.1"/>
    </source>
</evidence>
<organism evidence="3 4">
    <name type="scientific">Baekduia soli</name>
    <dbReference type="NCBI Taxonomy" id="496014"/>
    <lineage>
        <taxon>Bacteria</taxon>
        <taxon>Bacillati</taxon>
        <taxon>Actinomycetota</taxon>
        <taxon>Thermoleophilia</taxon>
        <taxon>Solirubrobacterales</taxon>
        <taxon>Baekduiaceae</taxon>
        <taxon>Baekduia</taxon>
    </lineage>
</organism>
<reference evidence="3 4" key="1">
    <citation type="journal article" date="2018" name="J. Microbiol.">
        <title>Baekduia soli gen. nov., sp. nov., a novel bacterium isolated from the soil of Baekdu Mountain and proposal of a novel family name, Baekduiaceae fam. nov.</title>
        <authorList>
            <person name="An D.S."/>
            <person name="Siddiqi M.Z."/>
            <person name="Kim K.H."/>
            <person name="Yu H.S."/>
            <person name="Im W.T."/>
        </authorList>
    </citation>
    <scope>NUCLEOTIDE SEQUENCE [LARGE SCALE GENOMIC DNA]</scope>
    <source>
        <strain evidence="3 4">BR7-21</strain>
    </source>
</reference>
<gene>
    <name evidence="3" type="ORF">FSW04_08235</name>
</gene>
<accession>A0A5B8U3E2</accession>
<sequence length="406" mass="42542">MRAGCASATWSTRSTRSWPRSTRACWGPRPVAHQRIIVVGAGIVGSVVALRLAQRGAAVTLIEAATPGSGTSGSSFAWIDASHPGLESYLDINVDSHPAWRELGAELGDPSWLALTGTIMWEDEPAAQATLERHVGLLRDLGHPVQAVTPAQAALLEPDLVTDDAAGTLWHFPTEGYLQPVAALGDLLALGRDAGLTVREGTRVTGLLRDGEAVTGVELEGGQRLPADVVVSCVGRFTQELLAPAGIDVPMVDAEPADSPAVGLLVLTTPVPARLRGVVMGDGLMLRPDGAGRLLLHSDAIDARVREQLATAAPPTLSEELVALVRARLRGAGAAQVQSARLGLRALPADHRPVVGLARDGLYVVATHSGVTLAAVLGRLVAEELIDHRQSEVLARYAPARFQEAA</sequence>
<dbReference type="InterPro" id="IPR006076">
    <property type="entry name" value="FAD-dep_OxRdtase"/>
</dbReference>
<dbReference type="KEGG" id="bsol:FSW04_08235"/>
<dbReference type="SUPFAM" id="SSF51905">
    <property type="entry name" value="FAD/NAD(P)-binding domain"/>
    <property type="match status" value="1"/>
</dbReference>
<dbReference type="OrthoDB" id="4775411at2"/>
<dbReference type="Gene3D" id="3.30.9.10">
    <property type="entry name" value="D-Amino Acid Oxidase, subunit A, domain 2"/>
    <property type="match status" value="1"/>
</dbReference>
<protein>
    <submittedName>
        <fullName evidence="3">FAD-binding oxidoreductase</fullName>
    </submittedName>
</protein>
<dbReference type="GO" id="GO:0005737">
    <property type="term" value="C:cytoplasm"/>
    <property type="evidence" value="ECO:0007669"/>
    <property type="project" value="TreeGrafter"/>
</dbReference>
<dbReference type="GO" id="GO:0016491">
    <property type="term" value="F:oxidoreductase activity"/>
    <property type="evidence" value="ECO:0007669"/>
    <property type="project" value="UniProtKB-KW"/>
</dbReference>
<dbReference type="PANTHER" id="PTHR13847">
    <property type="entry name" value="SARCOSINE DEHYDROGENASE-RELATED"/>
    <property type="match status" value="1"/>
</dbReference>
<dbReference type="Pfam" id="PF01266">
    <property type="entry name" value="DAO"/>
    <property type="match status" value="1"/>
</dbReference>
<dbReference type="AlphaFoldDB" id="A0A5B8U3E2"/>
<evidence type="ECO:0000313" key="4">
    <source>
        <dbReference type="Proteomes" id="UP000321805"/>
    </source>
</evidence>
<evidence type="ECO:0000259" key="2">
    <source>
        <dbReference type="Pfam" id="PF01266"/>
    </source>
</evidence>
<evidence type="ECO:0000256" key="1">
    <source>
        <dbReference type="ARBA" id="ARBA00023002"/>
    </source>
</evidence>
<proteinExistence type="predicted"/>
<keyword evidence="1" id="KW-0560">Oxidoreductase</keyword>